<dbReference type="Gene3D" id="3.30.950.30">
    <property type="entry name" value="Schlafen, AAA domain"/>
    <property type="match status" value="1"/>
</dbReference>
<proteinExistence type="predicted"/>
<dbReference type="Proteomes" id="UP000217507">
    <property type="component" value="Chromosome"/>
</dbReference>
<gene>
    <name evidence="3" type="ORF">NIES23_50650</name>
</gene>
<dbReference type="PANTHER" id="PTHR39639:SF1">
    <property type="entry name" value="DUF262 DOMAIN-CONTAINING PROTEIN"/>
    <property type="match status" value="1"/>
</dbReference>
<dbReference type="InterPro" id="IPR038461">
    <property type="entry name" value="Schlafen_AlbA_2_dom_sf"/>
</dbReference>
<feature type="domain" description="Schlafen AlbA-2" evidence="2">
    <location>
        <begin position="429"/>
        <end position="583"/>
    </location>
</feature>
<evidence type="ECO:0000313" key="3">
    <source>
        <dbReference type="EMBL" id="BAY72241.1"/>
    </source>
</evidence>
<evidence type="ECO:0008006" key="5">
    <source>
        <dbReference type="Google" id="ProtNLM"/>
    </source>
</evidence>
<dbReference type="AlphaFoldDB" id="A0A1Z4KTE4"/>
<dbReference type="PANTHER" id="PTHR39639">
    <property type="entry name" value="CHROMOSOME 16, WHOLE GENOME SHOTGUN SEQUENCE"/>
    <property type="match status" value="1"/>
</dbReference>
<feature type="domain" description="GmrSD restriction endonucleases N-terminal" evidence="1">
    <location>
        <begin position="20"/>
        <end position="178"/>
    </location>
</feature>
<reference evidence="3 4" key="1">
    <citation type="submission" date="2017-06" db="EMBL/GenBank/DDBJ databases">
        <title>Genome sequencing of cyanobaciteial culture collection at National Institute for Environmental Studies (NIES).</title>
        <authorList>
            <person name="Hirose Y."/>
            <person name="Shimura Y."/>
            <person name="Fujisawa T."/>
            <person name="Nakamura Y."/>
            <person name="Kawachi M."/>
        </authorList>
    </citation>
    <scope>NUCLEOTIDE SEQUENCE [LARGE SCALE GENOMIC DNA]</scope>
    <source>
        <strain evidence="3 4">NIES-23</strain>
    </source>
</reference>
<sequence>MSITPRGMSVTEAYRLYRSGSLLVNRKYQRKLVWTVLEKEKLIGSILKGYPIPLILLAERPQIHGSGKYEIIDGMQRLNAIFSYIENSFSFDIQYFDIDEFSYAKQLANDGIIEIISNNKDNEKQQLKLLSGKECADILDYQLAVTVYTAMAEEDITEVFGRINSSGKHLSSQEKRQAGVTTAFAELVRTISMELRGDVSDKVLRLTDMPEISIDSQKNNQGYKIKAEDTIWCKQGALTAKLLRESEDEQMIADILASILLNEPLPVSTERLDSLYDLSSKYSQVLDSALATYGFKKLTQDIITTFAVMRESIEAYSSEAKALLRVVNPNSNNPIRTAFYTIFMAFFDLVIRKGLSPVDPEGIMNGLRGLQKKLDLSSHYTTTDDRKSNIKQTIGLIQDCFAKKEPSALGHGVELVLDLENSLRRSRIETSRYECKQGLLDLSAKRNLNKALLERIVETICGIANLGSETDGYIHIGITDCEKDAHRIEELDNIKSIEINGRYVVGIDREARLQNQTVEQYVRVLTNVIHNSSLTDPLKTQVLTKFDTISYKGFSVIRITIPVQTDVSFLGEKVFSRKDSSTVEVHGRELLAISKLFQK</sequence>
<evidence type="ECO:0000313" key="4">
    <source>
        <dbReference type="Proteomes" id="UP000217507"/>
    </source>
</evidence>
<name>A0A1Z4KTE4_ANAVA</name>
<evidence type="ECO:0000259" key="1">
    <source>
        <dbReference type="Pfam" id="PF03235"/>
    </source>
</evidence>
<organism evidence="3 4">
    <name type="scientific">Trichormus variabilis NIES-23</name>
    <dbReference type="NCBI Taxonomy" id="1973479"/>
    <lineage>
        <taxon>Bacteria</taxon>
        <taxon>Bacillati</taxon>
        <taxon>Cyanobacteriota</taxon>
        <taxon>Cyanophyceae</taxon>
        <taxon>Nostocales</taxon>
        <taxon>Nostocaceae</taxon>
        <taxon>Trichormus</taxon>
    </lineage>
</organism>
<dbReference type="EMBL" id="AP018216">
    <property type="protein sequence ID" value="BAY72241.1"/>
    <property type="molecule type" value="Genomic_DNA"/>
</dbReference>
<dbReference type="InterPro" id="IPR007421">
    <property type="entry name" value="Schlafen_AlbA_2_dom"/>
</dbReference>
<dbReference type="Pfam" id="PF03235">
    <property type="entry name" value="GmrSD_N"/>
    <property type="match status" value="1"/>
</dbReference>
<protein>
    <recommendedName>
        <fullName evidence="5">DUF262 domain-containing protein</fullName>
    </recommendedName>
</protein>
<accession>A0A1Z4KTE4</accession>
<dbReference type="InterPro" id="IPR004919">
    <property type="entry name" value="GmrSD_N"/>
</dbReference>
<evidence type="ECO:0000259" key="2">
    <source>
        <dbReference type="Pfam" id="PF04326"/>
    </source>
</evidence>
<dbReference type="Pfam" id="PF04326">
    <property type="entry name" value="SLFN_AlbA_2"/>
    <property type="match status" value="1"/>
</dbReference>